<accession>A0AAD4D0U5</accession>
<comment type="caution">
    <text evidence="1">The sequence shown here is derived from an EMBL/GenBank/DDBJ whole genome shotgun (WGS) entry which is preliminary data.</text>
</comment>
<gene>
    <name evidence="1" type="ORF">BGZ95_006947</name>
</gene>
<protein>
    <submittedName>
        <fullName evidence="1">Uncharacterized protein</fullName>
    </submittedName>
</protein>
<feature type="non-terminal residue" evidence="1">
    <location>
        <position position="177"/>
    </location>
</feature>
<sequence length="177" mass="19398">MAKAELAKALAWEHPFATLAIGTVGANVKSALRVKDATKDPVVAAKDNEVADETIKCVKDIVKEANRTKRRCRQLFGAFIDKVRTDGSTPRDKIFLEHLFPPIPLSEPGSSNTPLALPAINLNPDDDNDGKLDQSDKQVLFIACFMRYLYADNFPRMAGVGVGVVVNNFIARLKEMG</sequence>
<evidence type="ECO:0000313" key="1">
    <source>
        <dbReference type="EMBL" id="KAG0251279.1"/>
    </source>
</evidence>
<dbReference type="Proteomes" id="UP001194580">
    <property type="component" value="Unassembled WGS sequence"/>
</dbReference>
<name>A0AAD4D0U5_9FUNG</name>
<keyword evidence="2" id="KW-1185">Reference proteome</keyword>
<evidence type="ECO:0000313" key="2">
    <source>
        <dbReference type="Proteomes" id="UP001194580"/>
    </source>
</evidence>
<organism evidence="1 2">
    <name type="scientific">Linnemannia exigua</name>
    <dbReference type="NCBI Taxonomy" id="604196"/>
    <lineage>
        <taxon>Eukaryota</taxon>
        <taxon>Fungi</taxon>
        <taxon>Fungi incertae sedis</taxon>
        <taxon>Mucoromycota</taxon>
        <taxon>Mortierellomycotina</taxon>
        <taxon>Mortierellomycetes</taxon>
        <taxon>Mortierellales</taxon>
        <taxon>Mortierellaceae</taxon>
        <taxon>Linnemannia</taxon>
    </lineage>
</organism>
<reference evidence="1" key="1">
    <citation type="journal article" date="2020" name="Fungal Divers.">
        <title>Resolving the Mortierellaceae phylogeny through synthesis of multi-gene phylogenetics and phylogenomics.</title>
        <authorList>
            <person name="Vandepol N."/>
            <person name="Liber J."/>
            <person name="Desiro A."/>
            <person name="Na H."/>
            <person name="Kennedy M."/>
            <person name="Barry K."/>
            <person name="Grigoriev I.V."/>
            <person name="Miller A.N."/>
            <person name="O'Donnell K."/>
            <person name="Stajich J.E."/>
            <person name="Bonito G."/>
        </authorList>
    </citation>
    <scope>NUCLEOTIDE SEQUENCE</scope>
    <source>
        <strain evidence="1">NRRL 28262</strain>
    </source>
</reference>
<proteinExistence type="predicted"/>
<dbReference type="EMBL" id="JAAAIL010003305">
    <property type="protein sequence ID" value="KAG0251279.1"/>
    <property type="molecule type" value="Genomic_DNA"/>
</dbReference>
<dbReference type="AlphaFoldDB" id="A0AAD4D0U5"/>